<protein>
    <submittedName>
        <fullName evidence="3">Transposase</fullName>
    </submittedName>
</protein>
<dbReference type="InterPro" id="IPR011010">
    <property type="entry name" value="DNA_brk_join_enz"/>
</dbReference>
<dbReference type="InterPro" id="IPR002104">
    <property type="entry name" value="Integrase_catalytic"/>
</dbReference>
<accession>A0A0P0LQA0</accession>
<dbReference type="AlphaFoldDB" id="A0A0P0LQA0"/>
<evidence type="ECO:0000259" key="2">
    <source>
        <dbReference type="PROSITE" id="PS51898"/>
    </source>
</evidence>
<sequence>MDKVEPDFLEDSEIQKLISKEIDIPRLSQVRDIFVFCCFTGLAFSDIHGLRKEHIVEDSNGVRWIRKGRQKTKIMCNIPLMEIPLKILEKYSTNEYCKKHGVLFPVLCNQKMNAYLKELADICGIKKTLTTHVGRHTFATFALANGVSIESVAKMLGHTNVQMTRHYARVLDRTVIREMSQIKMDFHISI</sequence>
<gene>
    <name evidence="3" type="ORF">BvMPK_2095</name>
</gene>
<dbReference type="Gene3D" id="1.10.443.10">
    <property type="entry name" value="Intergrase catalytic core"/>
    <property type="match status" value="1"/>
</dbReference>
<dbReference type="InterPro" id="IPR050090">
    <property type="entry name" value="Tyrosine_recombinase_XerCD"/>
</dbReference>
<dbReference type="GO" id="GO:0015074">
    <property type="term" value="P:DNA integration"/>
    <property type="evidence" value="ECO:0007669"/>
    <property type="project" value="InterPro"/>
</dbReference>
<reference evidence="4" key="1">
    <citation type="submission" date="2015-10" db="EMBL/GenBank/DDBJ databases">
        <title>Extensive mobilome-driven genome diversification in gut-associated Bacteroides vulgatus mpk.</title>
        <authorList>
            <person name="Beier S."/>
            <person name="Lange A."/>
            <person name="Huson D.H."/>
            <person name="Frick J.-S."/>
            <person name="Autenrieth I.B."/>
        </authorList>
    </citation>
    <scope>NUCLEOTIDE SEQUENCE [LARGE SCALE GENOMIC DNA]</scope>
    <source>
        <strain evidence="4">mpk</strain>
    </source>
</reference>
<evidence type="ECO:0000313" key="3">
    <source>
        <dbReference type="EMBL" id="ALK84695.1"/>
    </source>
</evidence>
<dbReference type="CDD" id="cd01185">
    <property type="entry name" value="INTN1_C_like"/>
    <property type="match status" value="1"/>
</dbReference>
<keyword evidence="1" id="KW-0233">DNA recombination</keyword>
<dbReference type="GO" id="GO:0003677">
    <property type="term" value="F:DNA binding"/>
    <property type="evidence" value="ECO:0007669"/>
    <property type="project" value="InterPro"/>
</dbReference>
<dbReference type="EMBL" id="CP013020">
    <property type="protein sequence ID" value="ALK84695.1"/>
    <property type="molecule type" value="Genomic_DNA"/>
</dbReference>
<dbReference type="GO" id="GO:0006310">
    <property type="term" value="P:DNA recombination"/>
    <property type="evidence" value="ECO:0007669"/>
    <property type="project" value="UniProtKB-KW"/>
</dbReference>
<dbReference type="PANTHER" id="PTHR30349:SF64">
    <property type="entry name" value="PROPHAGE INTEGRASE INTD-RELATED"/>
    <property type="match status" value="1"/>
</dbReference>
<proteinExistence type="predicted"/>
<dbReference type="PROSITE" id="PS51898">
    <property type="entry name" value="TYR_RECOMBINASE"/>
    <property type="match status" value="1"/>
</dbReference>
<dbReference type="SUPFAM" id="SSF56349">
    <property type="entry name" value="DNA breaking-rejoining enzymes"/>
    <property type="match status" value="1"/>
</dbReference>
<name>A0A0P0LQA0_PHOVU</name>
<evidence type="ECO:0000256" key="1">
    <source>
        <dbReference type="ARBA" id="ARBA00023172"/>
    </source>
</evidence>
<dbReference type="PANTHER" id="PTHR30349">
    <property type="entry name" value="PHAGE INTEGRASE-RELATED"/>
    <property type="match status" value="1"/>
</dbReference>
<dbReference type="Proteomes" id="UP000061587">
    <property type="component" value="Chromosome"/>
</dbReference>
<dbReference type="Pfam" id="PF00589">
    <property type="entry name" value="Phage_integrase"/>
    <property type="match status" value="1"/>
</dbReference>
<dbReference type="InterPro" id="IPR013762">
    <property type="entry name" value="Integrase-like_cat_sf"/>
</dbReference>
<feature type="domain" description="Tyr recombinase" evidence="2">
    <location>
        <begin position="4"/>
        <end position="181"/>
    </location>
</feature>
<dbReference type="PATRIC" id="fig|821.40.peg.2508"/>
<evidence type="ECO:0000313" key="4">
    <source>
        <dbReference type="Proteomes" id="UP000061587"/>
    </source>
</evidence>
<organism evidence="3 4">
    <name type="scientific">Phocaeicola vulgatus</name>
    <name type="common">Bacteroides vulgatus</name>
    <dbReference type="NCBI Taxonomy" id="821"/>
    <lineage>
        <taxon>Bacteria</taxon>
        <taxon>Pseudomonadati</taxon>
        <taxon>Bacteroidota</taxon>
        <taxon>Bacteroidia</taxon>
        <taxon>Bacteroidales</taxon>
        <taxon>Bacteroidaceae</taxon>
        <taxon>Phocaeicola</taxon>
    </lineage>
</organism>
<reference evidence="3 4" key="2">
    <citation type="journal article" date="2016" name="Genome Biol. Evol.">
        <title>Extensive mobilome-driven genome diversification in mouse gut-associated Bacteroides vulgatus mpk.</title>
        <authorList>
            <person name="Lange A."/>
            <person name="Beier S."/>
            <person name="Steimle A."/>
            <person name="Autenrieth I.B."/>
            <person name="Huson D.H."/>
            <person name="Frick J.S."/>
        </authorList>
    </citation>
    <scope>NUCLEOTIDE SEQUENCE [LARGE SCALE GENOMIC DNA]</scope>
    <source>
        <strain evidence="4">mpk</strain>
    </source>
</reference>